<feature type="domain" description="vWA-MoxR associated protein C-terminal" evidence="4">
    <location>
        <begin position="248"/>
        <end position="484"/>
    </location>
</feature>
<evidence type="ECO:0000313" key="5">
    <source>
        <dbReference type="EMBL" id="GHA68254.1"/>
    </source>
</evidence>
<protein>
    <submittedName>
        <fullName evidence="5">Uncharacterized protein</fullName>
    </submittedName>
</protein>
<accession>A0A918SSA5</accession>
<dbReference type="Pfam" id="PF19916">
    <property type="entry name" value="VMAP-M0"/>
    <property type="match status" value="1"/>
</dbReference>
<evidence type="ECO:0000259" key="4">
    <source>
        <dbReference type="Pfam" id="PF20028"/>
    </source>
</evidence>
<comment type="caution">
    <text evidence="5">The sequence shown here is derived from an EMBL/GenBank/DDBJ whole genome shotgun (WGS) entry which is preliminary data.</text>
</comment>
<dbReference type="Pfam" id="PF20028">
    <property type="entry name" value="VMAP-C"/>
    <property type="match status" value="1"/>
</dbReference>
<feature type="domain" description="Effector-associated" evidence="3">
    <location>
        <begin position="20"/>
        <end position="99"/>
    </location>
</feature>
<evidence type="ECO:0000256" key="1">
    <source>
        <dbReference type="SAM" id="MobiDB-lite"/>
    </source>
</evidence>
<dbReference type="Proteomes" id="UP000644020">
    <property type="component" value="Unassembled WGS sequence"/>
</dbReference>
<dbReference type="InterPro" id="IPR045450">
    <property type="entry name" value="VMAP_C"/>
</dbReference>
<reference evidence="5" key="2">
    <citation type="submission" date="2020-09" db="EMBL/GenBank/DDBJ databases">
        <authorList>
            <person name="Sun Q."/>
            <person name="Ohkuma M."/>
        </authorList>
    </citation>
    <scope>NUCLEOTIDE SEQUENCE</scope>
    <source>
        <strain evidence="5">JCM 4518</strain>
    </source>
</reference>
<dbReference type="AlphaFoldDB" id="A0A918SSA5"/>
<dbReference type="InterPro" id="IPR045431">
    <property type="entry name" value="EAD2"/>
</dbReference>
<feature type="region of interest" description="Disordered" evidence="1">
    <location>
        <begin position="492"/>
        <end position="520"/>
    </location>
</feature>
<feature type="compositionally biased region" description="Low complexity" evidence="1">
    <location>
        <begin position="492"/>
        <end position="507"/>
    </location>
</feature>
<sequence>MHEEGRSAHTKELWRELINQLCAMQSLDTPDGRNLFINLLSEQLPDISDVPRHGRTRLDILEIVHLCQRLDQGPRHLADAVEDMAPRSGPAQKVRELVDALTSASAVPGVLPALPETDADEVRALLARLPHLDAHGLLYAAAGDLPLPDRPVTGLGAAFDHLVRANARPDGLLPVTVLVEHVAAALDRAGTHPGDAAALREWNDARTAGAALGAPLAALRAELGRAPAAQPAPACLVVQLCRSGMDPDRYLLSHWRQLRPGPWRPERGEDRLVTLAEVAGAVDRLVQRTEEEWAARTGRPVLEFILPFHLLNQELEWPAPAPGTDLPEPLGLVYPVVLRSLDRMRAKAHHRKWRNRWQQLLDSPDTACHWDTADRRDHDAVRWSSELVADESLIAVALAAPPVQRPGTRSSLEVALRAGVPTVFWDRRPQPAADFRKRARKLLKGKAVDLPQRVQLLRKEAATATAGQRDTHVGRHLAVLFDDPDRLVDWAGAPHPGAASGAPHRGAGTVGGGHDDEGET</sequence>
<dbReference type="EMBL" id="BMUL01000002">
    <property type="protein sequence ID" value="GHA68254.1"/>
    <property type="molecule type" value="Genomic_DNA"/>
</dbReference>
<proteinExistence type="predicted"/>
<evidence type="ECO:0000259" key="2">
    <source>
        <dbReference type="Pfam" id="PF19916"/>
    </source>
</evidence>
<dbReference type="RefSeq" id="WP_189975084.1">
    <property type="nucleotide sequence ID" value="NZ_BMUL01000002.1"/>
</dbReference>
<name>A0A918SSA5_9ACTN</name>
<dbReference type="InterPro" id="IPR045555">
    <property type="entry name" value="VMAP-M0"/>
</dbReference>
<dbReference type="Pfam" id="PF19956">
    <property type="entry name" value="EAD2"/>
    <property type="match status" value="1"/>
</dbReference>
<gene>
    <name evidence="5" type="ORF">GCM10010305_07840</name>
</gene>
<evidence type="ECO:0000259" key="3">
    <source>
        <dbReference type="Pfam" id="PF19956"/>
    </source>
</evidence>
<organism evidence="5 6">
    <name type="scientific">Streptomyces termitum</name>
    <dbReference type="NCBI Taxonomy" id="67368"/>
    <lineage>
        <taxon>Bacteria</taxon>
        <taxon>Bacillati</taxon>
        <taxon>Actinomycetota</taxon>
        <taxon>Actinomycetes</taxon>
        <taxon>Kitasatosporales</taxon>
        <taxon>Streptomycetaceae</taxon>
        <taxon>Streptomyces</taxon>
    </lineage>
</organism>
<keyword evidence="6" id="KW-1185">Reference proteome</keyword>
<evidence type="ECO:0000313" key="6">
    <source>
        <dbReference type="Proteomes" id="UP000644020"/>
    </source>
</evidence>
<feature type="domain" description="vWA-MoxR associated protein middle region 0" evidence="2">
    <location>
        <begin position="114"/>
        <end position="221"/>
    </location>
</feature>
<reference evidence="5" key="1">
    <citation type="journal article" date="2014" name="Int. J. Syst. Evol. Microbiol.">
        <title>Complete genome sequence of Corynebacterium casei LMG S-19264T (=DSM 44701T), isolated from a smear-ripened cheese.</title>
        <authorList>
            <consortium name="US DOE Joint Genome Institute (JGI-PGF)"/>
            <person name="Walter F."/>
            <person name="Albersmeier A."/>
            <person name="Kalinowski J."/>
            <person name="Ruckert C."/>
        </authorList>
    </citation>
    <scope>NUCLEOTIDE SEQUENCE</scope>
    <source>
        <strain evidence="5">JCM 4518</strain>
    </source>
</reference>